<organism evidence="1">
    <name type="scientific">Rhizophora mucronata</name>
    <name type="common">Asiatic mangrove</name>
    <dbReference type="NCBI Taxonomy" id="61149"/>
    <lineage>
        <taxon>Eukaryota</taxon>
        <taxon>Viridiplantae</taxon>
        <taxon>Streptophyta</taxon>
        <taxon>Embryophyta</taxon>
        <taxon>Tracheophyta</taxon>
        <taxon>Spermatophyta</taxon>
        <taxon>Magnoliopsida</taxon>
        <taxon>eudicotyledons</taxon>
        <taxon>Gunneridae</taxon>
        <taxon>Pentapetalae</taxon>
        <taxon>rosids</taxon>
        <taxon>fabids</taxon>
        <taxon>Malpighiales</taxon>
        <taxon>Rhizophoraceae</taxon>
        <taxon>Rhizophora</taxon>
    </lineage>
</organism>
<dbReference type="EMBL" id="GGEC01075458">
    <property type="protein sequence ID" value="MBX55942.1"/>
    <property type="molecule type" value="Transcribed_RNA"/>
</dbReference>
<evidence type="ECO:0000313" key="1">
    <source>
        <dbReference type="EMBL" id="MBX55942.1"/>
    </source>
</evidence>
<proteinExistence type="predicted"/>
<dbReference type="AlphaFoldDB" id="A0A2P2PMH8"/>
<name>A0A2P2PMH8_RHIMU</name>
<protein>
    <submittedName>
        <fullName evidence="1">Uncharacterized protein</fullName>
    </submittedName>
</protein>
<accession>A0A2P2PMH8</accession>
<sequence>MVLQETISLLVNPSKTNEAQVIWPHFVYIVIMELATDNESAKPRHKMWACSCLPHSILPMLAQPESTAA</sequence>
<reference evidence="1" key="1">
    <citation type="submission" date="2018-02" db="EMBL/GenBank/DDBJ databases">
        <title>Rhizophora mucronata_Transcriptome.</title>
        <authorList>
            <person name="Meera S.P."/>
            <person name="Sreeshan A."/>
            <person name="Augustine A."/>
        </authorList>
    </citation>
    <scope>NUCLEOTIDE SEQUENCE</scope>
    <source>
        <tissue evidence="1">Leaf</tissue>
    </source>
</reference>